<proteinExistence type="predicted"/>
<dbReference type="GO" id="GO:0005125">
    <property type="term" value="F:cytokine activity"/>
    <property type="evidence" value="ECO:0007669"/>
    <property type="project" value="TreeGrafter"/>
</dbReference>
<dbReference type="PANTHER" id="PTHR11848">
    <property type="entry name" value="TGF-BETA FAMILY"/>
    <property type="match status" value="1"/>
</dbReference>
<organism evidence="5 6">
    <name type="scientific">Fowlpox virus</name>
    <name type="common">FPV</name>
    <dbReference type="NCBI Taxonomy" id="10261"/>
    <lineage>
        <taxon>Viruses</taxon>
        <taxon>Varidnaviria</taxon>
        <taxon>Bamfordvirae</taxon>
        <taxon>Nucleocytoviricota</taxon>
        <taxon>Pokkesviricetes</taxon>
        <taxon>Chitovirales</taxon>
        <taxon>Poxviridae</taxon>
        <taxon>Chordopoxvirinae</taxon>
        <taxon>Avipoxvirus</taxon>
        <taxon>Avipoxvirus fowlpox</taxon>
    </lineage>
</organism>
<sequence>MVCRNIIIFISSCLVYCVIGYGNLPSIKDLILSMIGENEENLQDEYYDTIVEVPENHKNKPSIDLHGMYGSGKYMNTAYFNTHDVYFVNRILNVSICIYLNTQHEEVVLKVICNCSINKICGTGDYHVLPADKWYCILLTENMAKQSIHNRHCNYTLLAPDGIINRTRHVFLEYYVNETEPKDDRYYTVSTNNRHRYISVEGLIKKLLSITDEEELYSDDHVDYSFDIRKRSIKSTDRPTESTNKTSVGSKKYVESDSGVDYSSPSDNCKVYRKYINFRSIGLKWILHPPGIDYGYCMGECQSFVYTDSFLYSLLAFHYIDGIELKQCCSIQSMDDLVVHYRLGRTPKTAILRKVSVKSCKCI</sequence>
<dbReference type="GO" id="GO:0005615">
    <property type="term" value="C:extracellular space"/>
    <property type="evidence" value="ECO:0007669"/>
    <property type="project" value="TreeGrafter"/>
</dbReference>
<dbReference type="InterPro" id="IPR001839">
    <property type="entry name" value="TGF-b_C"/>
</dbReference>
<dbReference type="SUPFAM" id="SSF57501">
    <property type="entry name" value="Cystine-knot cytokines"/>
    <property type="match status" value="1"/>
</dbReference>
<evidence type="ECO:0000259" key="4">
    <source>
        <dbReference type="PROSITE" id="PS51362"/>
    </source>
</evidence>
<evidence type="ECO:0000256" key="1">
    <source>
        <dbReference type="ARBA" id="ARBA00004613"/>
    </source>
</evidence>
<evidence type="ECO:0000256" key="2">
    <source>
        <dbReference type="ARBA" id="ARBA00022525"/>
    </source>
</evidence>
<dbReference type="GO" id="GO:0008083">
    <property type="term" value="F:growth factor activity"/>
    <property type="evidence" value="ECO:0007669"/>
    <property type="project" value="InterPro"/>
</dbReference>
<dbReference type="EMBL" id="KX196452">
    <property type="protein sequence ID" value="ART91514.1"/>
    <property type="molecule type" value="Genomic_DNA"/>
</dbReference>
<dbReference type="InterPro" id="IPR015615">
    <property type="entry name" value="TGF-beta-rel"/>
</dbReference>
<dbReference type="InterPro" id="IPR029034">
    <property type="entry name" value="Cystine-knot_cytokine"/>
</dbReference>
<dbReference type="Gene3D" id="2.10.90.10">
    <property type="entry name" value="Cystine-knot cytokines"/>
    <property type="match status" value="1"/>
</dbReference>
<keyword evidence="3" id="KW-1133">Transmembrane helix</keyword>
<dbReference type="Pfam" id="PF00019">
    <property type="entry name" value="TGF_beta"/>
    <property type="match status" value="1"/>
</dbReference>
<dbReference type="SMART" id="SM00204">
    <property type="entry name" value="TGFB"/>
    <property type="match status" value="1"/>
</dbReference>
<evidence type="ECO:0000313" key="6">
    <source>
        <dbReference type="Proteomes" id="UP000515929"/>
    </source>
</evidence>
<feature type="domain" description="TGF-beta family profile" evidence="4">
    <location>
        <begin position="249"/>
        <end position="363"/>
    </location>
</feature>
<name>A0A7G0XXQ5_FOWPV</name>
<keyword evidence="3" id="KW-0472">Membrane</keyword>
<evidence type="ECO:0000256" key="3">
    <source>
        <dbReference type="SAM" id="Phobius"/>
    </source>
</evidence>
<dbReference type="Proteomes" id="UP000515929">
    <property type="component" value="Segment"/>
</dbReference>
<accession>A0A7G0XXQ5</accession>
<gene>
    <name evidence="5" type="primary">ORF080</name>
</gene>
<protein>
    <submittedName>
        <fullName evidence="5">Transforming growth factor-beta</fullName>
    </submittedName>
</protein>
<evidence type="ECO:0000313" key="5">
    <source>
        <dbReference type="EMBL" id="ART91514.1"/>
    </source>
</evidence>
<dbReference type="PROSITE" id="PS51362">
    <property type="entry name" value="TGF_BETA_2"/>
    <property type="match status" value="1"/>
</dbReference>
<reference evidence="5 6" key="1">
    <citation type="submission" date="2016-05" db="EMBL/GenBank/DDBJ databases">
        <title>The analysis of a fowlpox virus genome sequence.</title>
        <authorList>
            <person name="Zhao Y."/>
            <person name="Liu S."/>
        </authorList>
    </citation>
    <scope>NUCLEOTIDE SEQUENCE [LARGE SCALE GENOMIC DNA]</scope>
    <source>
        <strain evidence="5 6">NX10</strain>
    </source>
</reference>
<organismHost>
    <name type="scientific">Vertebrata</name>
    <name type="common">vertebrates</name>
    <dbReference type="NCBI Taxonomy" id="7742"/>
</organismHost>
<feature type="transmembrane region" description="Helical" evidence="3">
    <location>
        <begin position="6"/>
        <end position="24"/>
    </location>
</feature>
<keyword evidence="3" id="KW-0812">Transmembrane</keyword>
<keyword evidence="2" id="KW-0964">Secreted</keyword>
<comment type="subcellular location">
    <subcellularLocation>
        <location evidence="1">Secreted</location>
    </subcellularLocation>
</comment>